<name>A0AAV5VBE4_9BILA</name>
<evidence type="ECO:0000313" key="2">
    <source>
        <dbReference type="EMBL" id="GMT15538.1"/>
    </source>
</evidence>
<dbReference type="EMBL" id="BTSY01000002">
    <property type="protein sequence ID" value="GMT15538.1"/>
    <property type="molecule type" value="Genomic_DNA"/>
</dbReference>
<evidence type="ECO:0000256" key="1">
    <source>
        <dbReference type="SAM" id="Phobius"/>
    </source>
</evidence>
<evidence type="ECO:0000313" key="3">
    <source>
        <dbReference type="Proteomes" id="UP001432322"/>
    </source>
</evidence>
<dbReference type="AlphaFoldDB" id="A0AAV5VBE4"/>
<accession>A0AAV5VBE4</accession>
<organism evidence="2 3">
    <name type="scientific">Pristionchus fissidentatus</name>
    <dbReference type="NCBI Taxonomy" id="1538716"/>
    <lineage>
        <taxon>Eukaryota</taxon>
        <taxon>Metazoa</taxon>
        <taxon>Ecdysozoa</taxon>
        <taxon>Nematoda</taxon>
        <taxon>Chromadorea</taxon>
        <taxon>Rhabditida</taxon>
        <taxon>Rhabditina</taxon>
        <taxon>Diplogasteromorpha</taxon>
        <taxon>Diplogasteroidea</taxon>
        <taxon>Neodiplogasteridae</taxon>
        <taxon>Pristionchus</taxon>
    </lineage>
</organism>
<proteinExistence type="predicted"/>
<feature type="non-terminal residue" evidence="2">
    <location>
        <position position="1"/>
    </location>
</feature>
<evidence type="ECO:0008006" key="4">
    <source>
        <dbReference type="Google" id="ProtNLM"/>
    </source>
</evidence>
<keyword evidence="1" id="KW-0812">Transmembrane</keyword>
<feature type="non-terminal residue" evidence="2">
    <location>
        <position position="82"/>
    </location>
</feature>
<comment type="caution">
    <text evidence="2">The sequence shown here is derived from an EMBL/GenBank/DDBJ whole genome shotgun (WGS) entry which is preliminary data.</text>
</comment>
<gene>
    <name evidence="2" type="ORF">PFISCL1PPCAC_6835</name>
</gene>
<dbReference type="Proteomes" id="UP001432322">
    <property type="component" value="Unassembled WGS sequence"/>
</dbReference>
<keyword evidence="3" id="KW-1185">Reference proteome</keyword>
<reference evidence="2" key="1">
    <citation type="submission" date="2023-10" db="EMBL/GenBank/DDBJ databases">
        <title>Genome assembly of Pristionchus species.</title>
        <authorList>
            <person name="Yoshida K."/>
            <person name="Sommer R.J."/>
        </authorList>
    </citation>
    <scope>NUCLEOTIDE SEQUENCE</scope>
    <source>
        <strain evidence="2">RS5133</strain>
    </source>
</reference>
<sequence>LVCGREPFHSVPFTPLAMRLFVLAFLLALCVTTSIADADLLMHRIDLRRRDIQAPTASLKPGFCEMCFKSCVLCNVLCKFCR</sequence>
<keyword evidence="1" id="KW-1133">Transmembrane helix</keyword>
<keyword evidence="1" id="KW-0472">Membrane</keyword>
<feature type="transmembrane region" description="Helical" evidence="1">
    <location>
        <begin position="20"/>
        <end position="42"/>
    </location>
</feature>
<protein>
    <recommendedName>
        <fullName evidence="4">Hepcidin</fullName>
    </recommendedName>
</protein>